<gene>
    <name evidence="2" type="ORF">BJG266_LOCUS27208</name>
    <name evidence="1" type="ORF">QVE165_LOCUS11680</name>
</gene>
<evidence type="ECO:0000313" key="1">
    <source>
        <dbReference type="EMBL" id="CAF0941505.1"/>
    </source>
</evidence>
<evidence type="ECO:0000313" key="2">
    <source>
        <dbReference type="EMBL" id="CAF1206555.1"/>
    </source>
</evidence>
<keyword evidence="3" id="KW-1185">Reference proteome</keyword>
<dbReference type="EMBL" id="CAJNOI010000245">
    <property type="protein sequence ID" value="CAF1206555.1"/>
    <property type="molecule type" value="Genomic_DNA"/>
</dbReference>
<dbReference type="Proteomes" id="UP000663832">
    <property type="component" value="Unassembled WGS sequence"/>
</dbReference>
<sequence length="117" mass="13480">MYMKTYTIRTDIFRPSPDLPQGPIDNYRVIIDRTEVKRRLKDTELSYKINEDILANINHTISVHACNIDTQNRTLCSNSKDVEIFYSPIIINNTLSSTTQSACIHESSSCFISLFFL</sequence>
<proteinExistence type="predicted"/>
<protein>
    <submittedName>
        <fullName evidence="1">Uncharacterized protein</fullName>
    </submittedName>
</protein>
<evidence type="ECO:0000313" key="3">
    <source>
        <dbReference type="Proteomes" id="UP000663832"/>
    </source>
</evidence>
<dbReference type="EMBL" id="CAJNOM010000057">
    <property type="protein sequence ID" value="CAF0941505.1"/>
    <property type="molecule type" value="Genomic_DNA"/>
</dbReference>
<organism evidence="1 3">
    <name type="scientific">Adineta steineri</name>
    <dbReference type="NCBI Taxonomy" id="433720"/>
    <lineage>
        <taxon>Eukaryota</taxon>
        <taxon>Metazoa</taxon>
        <taxon>Spiralia</taxon>
        <taxon>Gnathifera</taxon>
        <taxon>Rotifera</taxon>
        <taxon>Eurotatoria</taxon>
        <taxon>Bdelloidea</taxon>
        <taxon>Adinetida</taxon>
        <taxon>Adinetidae</taxon>
        <taxon>Adineta</taxon>
    </lineage>
</organism>
<dbReference type="Proteomes" id="UP000663877">
    <property type="component" value="Unassembled WGS sequence"/>
</dbReference>
<reference evidence="1" key="1">
    <citation type="submission" date="2021-02" db="EMBL/GenBank/DDBJ databases">
        <authorList>
            <person name="Nowell W R."/>
        </authorList>
    </citation>
    <scope>NUCLEOTIDE SEQUENCE</scope>
</reference>
<accession>A0A814CCR3</accession>
<comment type="caution">
    <text evidence="1">The sequence shown here is derived from an EMBL/GenBank/DDBJ whole genome shotgun (WGS) entry which is preliminary data.</text>
</comment>
<name>A0A814CCR3_9BILA</name>
<dbReference type="OrthoDB" id="6381660at2759"/>
<dbReference type="AlphaFoldDB" id="A0A814CCR3"/>